<organism evidence="1 2">
    <name type="scientific">Olea europaea subsp. europaea</name>
    <dbReference type="NCBI Taxonomy" id="158383"/>
    <lineage>
        <taxon>Eukaryota</taxon>
        <taxon>Viridiplantae</taxon>
        <taxon>Streptophyta</taxon>
        <taxon>Embryophyta</taxon>
        <taxon>Tracheophyta</taxon>
        <taxon>Spermatophyta</taxon>
        <taxon>Magnoliopsida</taxon>
        <taxon>eudicotyledons</taxon>
        <taxon>Gunneridae</taxon>
        <taxon>Pentapetalae</taxon>
        <taxon>asterids</taxon>
        <taxon>lamiids</taxon>
        <taxon>Lamiales</taxon>
        <taxon>Oleaceae</taxon>
        <taxon>Oleeae</taxon>
        <taxon>Olea</taxon>
    </lineage>
</organism>
<dbReference type="Proteomes" id="UP000594638">
    <property type="component" value="Unassembled WGS sequence"/>
</dbReference>
<gene>
    <name evidence="1" type="ORF">OLEA9_A032561</name>
</gene>
<dbReference type="EMBL" id="CACTIH010006244">
    <property type="protein sequence ID" value="CAA3004493.1"/>
    <property type="molecule type" value="Genomic_DNA"/>
</dbReference>
<sequence>FWFEVLSFFGSAGSSSNHHVLRYTVFRIIVVQPNLRETRLAHDIGLQEELVARTVAAAGEIAEDQAMIRKTVYRRTWWFELEPALPKKEGSSNQNCN</sequence>
<keyword evidence="2" id="KW-1185">Reference proteome</keyword>
<proteinExistence type="predicted"/>
<dbReference type="Gramene" id="OE9A032561T1">
    <property type="protein sequence ID" value="OE9A032561C1"/>
    <property type="gene ID" value="OE9A032561"/>
</dbReference>
<dbReference type="AlphaFoldDB" id="A0A8S0TG91"/>
<name>A0A8S0TG91_OLEEU</name>
<accession>A0A8S0TG91</accession>
<comment type="caution">
    <text evidence="1">The sequence shown here is derived from an EMBL/GenBank/DDBJ whole genome shotgun (WGS) entry which is preliminary data.</text>
</comment>
<evidence type="ECO:0000313" key="1">
    <source>
        <dbReference type="EMBL" id="CAA3004493.1"/>
    </source>
</evidence>
<feature type="non-terminal residue" evidence="1">
    <location>
        <position position="1"/>
    </location>
</feature>
<evidence type="ECO:0000313" key="2">
    <source>
        <dbReference type="Proteomes" id="UP000594638"/>
    </source>
</evidence>
<reference evidence="1 2" key="1">
    <citation type="submission" date="2019-12" db="EMBL/GenBank/DDBJ databases">
        <authorList>
            <person name="Alioto T."/>
            <person name="Alioto T."/>
            <person name="Gomez Garrido J."/>
        </authorList>
    </citation>
    <scope>NUCLEOTIDE SEQUENCE [LARGE SCALE GENOMIC DNA]</scope>
</reference>
<protein>
    <submittedName>
        <fullName evidence="1">Uncharacterized protein</fullName>
    </submittedName>
</protein>
<feature type="non-terminal residue" evidence="1">
    <location>
        <position position="97"/>
    </location>
</feature>